<evidence type="ECO:0000313" key="1">
    <source>
        <dbReference type="EMBL" id="MDF0716729.1"/>
    </source>
</evidence>
<dbReference type="EMBL" id="JARFVB010000005">
    <property type="protein sequence ID" value="MDF0716729.1"/>
    <property type="molecule type" value="Genomic_DNA"/>
</dbReference>
<reference evidence="1 2" key="1">
    <citation type="submission" date="2023-03" db="EMBL/GenBank/DDBJ databases">
        <title>Muricauda XX sp. nov. and Muricauda XXX sp. nov., two novel species isolated from Okinawa Trough.</title>
        <authorList>
            <person name="Cao W."/>
            <person name="Deng X."/>
        </authorList>
    </citation>
    <scope>NUCLEOTIDE SEQUENCE [LARGE SCALE GENOMIC DNA]</scope>
    <source>
        <strain evidence="1 2">334s03</strain>
    </source>
</reference>
<gene>
    <name evidence="1" type="ORF">PY092_11255</name>
</gene>
<accession>A0ABT5Y052</accession>
<comment type="caution">
    <text evidence="1">The sequence shown here is derived from an EMBL/GenBank/DDBJ whole genome shotgun (WGS) entry which is preliminary data.</text>
</comment>
<dbReference type="Proteomes" id="UP001221366">
    <property type="component" value="Unassembled WGS sequence"/>
</dbReference>
<proteinExistence type="predicted"/>
<protein>
    <submittedName>
        <fullName evidence="1">Uncharacterized protein</fullName>
    </submittedName>
</protein>
<sequence>MIIKIKHIIPSFLALVFMSGLVHELILNYLDDPAIVFELEGHDGENDSESPSDEDIVELGIIEKHTILITDIISEKLTTSHAYLVPVIQLMGISQPTPPPEHLG</sequence>
<keyword evidence="2" id="KW-1185">Reference proteome</keyword>
<dbReference type="RefSeq" id="WP_275615922.1">
    <property type="nucleotide sequence ID" value="NZ_JARFVB010000005.1"/>
</dbReference>
<evidence type="ECO:0000313" key="2">
    <source>
        <dbReference type="Proteomes" id="UP001221366"/>
    </source>
</evidence>
<name>A0ABT5Y052_9FLAO</name>
<organism evidence="1 2">
    <name type="scientific">Flagellimonas yonaguniensis</name>
    <dbReference type="NCBI Taxonomy" id="3031325"/>
    <lineage>
        <taxon>Bacteria</taxon>
        <taxon>Pseudomonadati</taxon>
        <taxon>Bacteroidota</taxon>
        <taxon>Flavobacteriia</taxon>
        <taxon>Flavobacteriales</taxon>
        <taxon>Flavobacteriaceae</taxon>
        <taxon>Flagellimonas</taxon>
    </lineage>
</organism>